<protein>
    <submittedName>
        <fullName evidence="1">Uncharacterized protein</fullName>
    </submittedName>
</protein>
<proteinExistence type="predicted"/>
<accession>A0AAD4NFH3</accession>
<gene>
    <name evidence="1" type="ORF">DdX_03703</name>
</gene>
<sequence>MYPFLASSILAFFNRRQLCALSNVDRRLCNVVDIEFPLAPYLILEELVFGMHGNEWEIRASNCENAFRNVTPPTAKYLRFRYTSFLFDEKFKGEPMELVKSVSHVWNSQVLAIYFYNKETLEAAELARQLSTCRFLEVIGNNCLSVLTYLLEFAQCDELIFEDDSSTITALLLDKAISFLSKASQIHRFLTIRIVNNPNTNHCERFFDKIKQIFEQATTPLQFTLKVHHPRLDIFELPYPQDVVVHNAITTQDLRLEKQTNNWTNFTLSTENNSDNIG</sequence>
<evidence type="ECO:0000313" key="1">
    <source>
        <dbReference type="EMBL" id="KAI1723542.1"/>
    </source>
</evidence>
<organism evidence="1 2">
    <name type="scientific">Ditylenchus destructor</name>
    <dbReference type="NCBI Taxonomy" id="166010"/>
    <lineage>
        <taxon>Eukaryota</taxon>
        <taxon>Metazoa</taxon>
        <taxon>Ecdysozoa</taxon>
        <taxon>Nematoda</taxon>
        <taxon>Chromadorea</taxon>
        <taxon>Rhabditida</taxon>
        <taxon>Tylenchina</taxon>
        <taxon>Tylenchomorpha</taxon>
        <taxon>Sphaerularioidea</taxon>
        <taxon>Anguinidae</taxon>
        <taxon>Anguininae</taxon>
        <taxon>Ditylenchus</taxon>
    </lineage>
</organism>
<dbReference type="EMBL" id="JAKKPZ010000003">
    <property type="protein sequence ID" value="KAI1723542.1"/>
    <property type="molecule type" value="Genomic_DNA"/>
</dbReference>
<reference evidence="1" key="1">
    <citation type="submission" date="2022-01" db="EMBL/GenBank/DDBJ databases">
        <title>Genome Sequence Resource for Two Populations of Ditylenchus destructor, the Migratory Endoparasitic Phytonematode.</title>
        <authorList>
            <person name="Zhang H."/>
            <person name="Lin R."/>
            <person name="Xie B."/>
        </authorList>
    </citation>
    <scope>NUCLEOTIDE SEQUENCE</scope>
    <source>
        <strain evidence="1">BazhouSP</strain>
    </source>
</reference>
<dbReference type="AlphaFoldDB" id="A0AAD4NFH3"/>
<comment type="caution">
    <text evidence="1">The sequence shown here is derived from an EMBL/GenBank/DDBJ whole genome shotgun (WGS) entry which is preliminary data.</text>
</comment>
<name>A0AAD4NFH3_9BILA</name>
<keyword evidence="2" id="KW-1185">Reference proteome</keyword>
<dbReference type="Proteomes" id="UP001201812">
    <property type="component" value="Unassembled WGS sequence"/>
</dbReference>
<evidence type="ECO:0000313" key="2">
    <source>
        <dbReference type="Proteomes" id="UP001201812"/>
    </source>
</evidence>